<organism evidence="13 14">
    <name type="scientific">Pasteurella testudinis DSM 23072</name>
    <dbReference type="NCBI Taxonomy" id="1122938"/>
    <lineage>
        <taxon>Bacteria</taxon>
        <taxon>Pseudomonadati</taxon>
        <taxon>Pseudomonadota</taxon>
        <taxon>Gammaproteobacteria</taxon>
        <taxon>Pasteurellales</taxon>
        <taxon>Pasteurellaceae</taxon>
        <taxon>Pasteurella</taxon>
    </lineage>
</organism>
<evidence type="ECO:0000256" key="10">
    <source>
        <dbReference type="RuleBase" id="RU000393"/>
    </source>
</evidence>
<evidence type="ECO:0000256" key="6">
    <source>
        <dbReference type="ARBA" id="ARBA00022764"/>
    </source>
</evidence>
<comment type="catalytic activity">
    <reaction evidence="10">
        <text>2 superoxide + 2 H(+) = H2O2 + O2</text>
        <dbReference type="Rhea" id="RHEA:20696"/>
        <dbReference type="ChEBI" id="CHEBI:15378"/>
        <dbReference type="ChEBI" id="CHEBI:15379"/>
        <dbReference type="ChEBI" id="CHEBI:16240"/>
        <dbReference type="ChEBI" id="CHEBI:18421"/>
        <dbReference type="EC" id="1.15.1.1"/>
    </reaction>
</comment>
<dbReference type="NCBIfam" id="NF007628">
    <property type="entry name" value="PRK10290.1"/>
    <property type="match status" value="1"/>
</dbReference>
<keyword evidence="14" id="KW-1185">Reference proteome</keyword>
<comment type="similarity">
    <text evidence="2 10">Belongs to the Cu-Zn superoxide dismutase family.</text>
</comment>
<evidence type="ECO:0000256" key="2">
    <source>
        <dbReference type="ARBA" id="ARBA00010457"/>
    </source>
</evidence>
<protein>
    <recommendedName>
        <fullName evidence="10">Superoxide dismutase [Cu-Zn]</fullName>
        <ecNumber evidence="10">1.15.1.1</ecNumber>
    </recommendedName>
</protein>
<feature type="chain" id="PRO_5012529080" description="Superoxide dismutase [Cu-Zn]" evidence="11">
    <location>
        <begin position="22"/>
        <end position="184"/>
    </location>
</feature>
<keyword evidence="4 10" id="KW-0479">Metal-binding</keyword>
<dbReference type="STRING" id="1122938.SAMN05660772_01014"/>
<dbReference type="PROSITE" id="PS00087">
    <property type="entry name" value="SOD_CU_ZN_1"/>
    <property type="match status" value="1"/>
</dbReference>
<comment type="function">
    <text evidence="10">Destroys radicals which are normally produced within the cells and which are toxic to biological systems.</text>
</comment>
<dbReference type="GO" id="GO:0004784">
    <property type="term" value="F:superoxide dismutase activity"/>
    <property type="evidence" value="ECO:0007669"/>
    <property type="project" value="UniProtKB-EC"/>
</dbReference>
<evidence type="ECO:0000256" key="4">
    <source>
        <dbReference type="ARBA" id="ARBA00022723"/>
    </source>
</evidence>
<feature type="signal peptide" evidence="11">
    <location>
        <begin position="1"/>
        <end position="21"/>
    </location>
</feature>
<dbReference type="Pfam" id="PF00080">
    <property type="entry name" value="Sod_Cu"/>
    <property type="match status" value="1"/>
</dbReference>
<keyword evidence="5 11" id="KW-0732">Signal</keyword>
<evidence type="ECO:0000259" key="12">
    <source>
        <dbReference type="Pfam" id="PF00080"/>
    </source>
</evidence>
<keyword evidence="6" id="KW-0574">Periplasm</keyword>
<keyword evidence="8 10" id="KW-0186">Copper</keyword>
<dbReference type="InterPro" id="IPR024134">
    <property type="entry name" value="SOD_Cu/Zn_/chaperone"/>
</dbReference>
<keyword evidence="9" id="KW-1015">Disulfide bond</keyword>
<dbReference type="CDD" id="cd00305">
    <property type="entry name" value="Cu-Zn_Superoxide_Dismutase"/>
    <property type="match status" value="1"/>
</dbReference>
<dbReference type="SUPFAM" id="SSF49329">
    <property type="entry name" value="Cu,Zn superoxide dismutase-like"/>
    <property type="match status" value="1"/>
</dbReference>
<dbReference type="Proteomes" id="UP000192408">
    <property type="component" value="Unassembled WGS sequence"/>
</dbReference>
<evidence type="ECO:0000256" key="3">
    <source>
        <dbReference type="ARBA" id="ARBA00011738"/>
    </source>
</evidence>
<dbReference type="PROSITE" id="PS00332">
    <property type="entry name" value="SOD_CU_ZN_2"/>
    <property type="match status" value="1"/>
</dbReference>
<evidence type="ECO:0000256" key="5">
    <source>
        <dbReference type="ARBA" id="ARBA00022729"/>
    </source>
</evidence>
<dbReference type="EMBL" id="FWWV01000035">
    <property type="protein sequence ID" value="SMB87579.1"/>
    <property type="molecule type" value="Genomic_DNA"/>
</dbReference>
<evidence type="ECO:0000256" key="7">
    <source>
        <dbReference type="ARBA" id="ARBA00022833"/>
    </source>
</evidence>
<dbReference type="AlphaFoldDB" id="A0A1W1V2K1"/>
<keyword evidence="7 10" id="KW-0862">Zinc</keyword>
<dbReference type="EC" id="1.15.1.1" evidence="10"/>
<comment type="cofactor">
    <cofactor evidence="10">
        <name>Cu cation</name>
        <dbReference type="ChEBI" id="CHEBI:23378"/>
    </cofactor>
    <text evidence="10">Binds 1 copper ion per subunit.</text>
</comment>
<evidence type="ECO:0000313" key="13">
    <source>
        <dbReference type="EMBL" id="SMB87579.1"/>
    </source>
</evidence>
<dbReference type="GO" id="GO:0042597">
    <property type="term" value="C:periplasmic space"/>
    <property type="evidence" value="ECO:0007669"/>
    <property type="project" value="UniProtKB-SubCell"/>
</dbReference>
<name>A0A1W1V2K1_9PAST</name>
<dbReference type="Gene3D" id="2.60.40.200">
    <property type="entry name" value="Superoxide dismutase, copper/zinc binding domain"/>
    <property type="match status" value="1"/>
</dbReference>
<keyword evidence="10" id="KW-0560">Oxidoreductase</keyword>
<dbReference type="InterPro" id="IPR018152">
    <property type="entry name" value="SOD_Cu/Zn_BS"/>
</dbReference>
<evidence type="ECO:0000256" key="1">
    <source>
        <dbReference type="ARBA" id="ARBA00004418"/>
    </source>
</evidence>
<dbReference type="GO" id="GO:0005507">
    <property type="term" value="F:copper ion binding"/>
    <property type="evidence" value="ECO:0007669"/>
    <property type="project" value="InterPro"/>
</dbReference>
<gene>
    <name evidence="13" type="ORF">SAMN05660772_01014</name>
</gene>
<dbReference type="FunFam" id="2.60.40.200:FF:000002">
    <property type="entry name" value="Superoxide dismutase [Cu-Zn]"/>
    <property type="match status" value="1"/>
</dbReference>
<feature type="domain" description="Superoxide dismutase copper/zinc binding" evidence="12">
    <location>
        <begin position="51"/>
        <end position="183"/>
    </location>
</feature>
<sequence length="184" mass="19264">MKKTLLITALSLSAFALPITAAAHNHQHDDGLTIQVQLLDPANGNKDIGKIIVSESAYGLVFTPELHGLSAGLHGFHIHQNPSCEPQEKDGKLVAGLAAGGHWDPKNTNKHGFPWQDDAHLGDLPALTVNADGTASNPVLAPRLKSLEEIEGRSIMIHAGGDNHSDHPAPLGGGGARMACGVIK</sequence>
<reference evidence="14" key="1">
    <citation type="submission" date="2017-04" db="EMBL/GenBank/DDBJ databases">
        <authorList>
            <person name="Varghese N."/>
            <person name="Submissions S."/>
        </authorList>
    </citation>
    <scope>NUCLEOTIDE SEQUENCE [LARGE SCALE GENOMIC DNA]</scope>
    <source>
        <strain evidence="14">DSM 23072</strain>
    </source>
</reference>
<dbReference type="PANTHER" id="PTHR10003">
    <property type="entry name" value="SUPEROXIDE DISMUTASE CU-ZN -RELATED"/>
    <property type="match status" value="1"/>
</dbReference>
<accession>A0A1W1V2K1</accession>
<evidence type="ECO:0000313" key="14">
    <source>
        <dbReference type="Proteomes" id="UP000192408"/>
    </source>
</evidence>
<proteinExistence type="inferred from homology"/>
<comment type="subcellular location">
    <subcellularLocation>
        <location evidence="1">Periplasm</location>
    </subcellularLocation>
</comment>
<comment type="cofactor">
    <cofactor evidence="10">
        <name>Zn(2+)</name>
        <dbReference type="ChEBI" id="CHEBI:29105"/>
    </cofactor>
    <text evidence="10">Binds 1 zinc ion per subunit.</text>
</comment>
<comment type="subunit">
    <text evidence="3">Homodimer.</text>
</comment>
<dbReference type="InterPro" id="IPR001424">
    <property type="entry name" value="SOD_Cu_Zn_dom"/>
</dbReference>
<dbReference type="InterPro" id="IPR036423">
    <property type="entry name" value="SOD-like_Cu/Zn_dom_sf"/>
</dbReference>
<evidence type="ECO:0000256" key="11">
    <source>
        <dbReference type="SAM" id="SignalP"/>
    </source>
</evidence>
<dbReference type="RefSeq" id="WP_084257566.1">
    <property type="nucleotide sequence ID" value="NZ_FWWV01000035.1"/>
</dbReference>
<evidence type="ECO:0000256" key="8">
    <source>
        <dbReference type="ARBA" id="ARBA00023008"/>
    </source>
</evidence>
<evidence type="ECO:0000256" key="9">
    <source>
        <dbReference type="ARBA" id="ARBA00023157"/>
    </source>
</evidence>